<dbReference type="SUPFAM" id="SSF54211">
    <property type="entry name" value="Ribosomal protein S5 domain 2-like"/>
    <property type="match status" value="1"/>
</dbReference>
<evidence type="ECO:0000313" key="9">
    <source>
        <dbReference type="EMBL" id="VYT18341.1"/>
    </source>
</evidence>
<evidence type="ECO:0000256" key="3">
    <source>
        <dbReference type="ARBA" id="ARBA00022722"/>
    </source>
</evidence>
<dbReference type="InterPro" id="IPR020539">
    <property type="entry name" value="RNase_P_CS"/>
</dbReference>
<dbReference type="Gene3D" id="3.30.230.10">
    <property type="match status" value="1"/>
</dbReference>
<evidence type="ECO:0000256" key="6">
    <source>
        <dbReference type="ARBA" id="ARBA00022884"/>
    </source>
</evidence>
<evidence type="ECO:0000256" key="7">
    <source>
        <dbReference type="HAMAP-Rule" id="MF_00227"/>
    </source>
</evidence>
<dbReference type="Pfam" id="PF00825">
    <property type="entry name" value="Ribonuclease_P"/>
    <property type="match status" value="1"/>
</dbReference>
<evidence type="ECO:0000256" key="5">
    <source>
        <dbReference type="ARBA" id="ARBA00022801"/>
    </source>
</evidence>
<dbReference type="InterPro" id="IPR020568">
    <property type="entry name" value="Ribosomal_Su5_D2-typ_SF"/>
</dbReference>
<dbReference type="PROSITE" id="PS00648">
    <property type="entry name" value="RIBONUCLEASE_P"/>
    <property type="match status" value="1"/>
</dbReference>
<dbReference type="GO" id="GO:0004526">
    <property type="term" value="F:ribonuclease P activity"/>
    <property type="evidence" value="ECO:0007669"/>
    <property type="project" value="UniProtKB-UniRule"/>
</dbReference>
<reference evidence="9" key="1">
    <citation type="submission" date="2019-11" db="EMBL/GenBank/DDBJ databases">
        <authorList>
            <person name="Feng L."/>
        </authorList>
    </citation>
    <scope>NUCLEOTIDE SEQUENCE</scope>
    <source>
        <strain evidence="9">AundefinedLFYP135</strain>
    </source>
</reference>
<keyword evidence="5 7" id="KW-0378">Hydrolase</keyword>
<dbReference type="EMBL" id="CACRSL010000003">
    <property type="protein sequence ID" value="VYT18341.1"/>
    <property type="molecule type" value="Genomic_DNA"/>
</dbReference>
<dbReference type="InterPro" id="IPR014721">
    <property type="entry name" value="Ribsml_uS5_D2-typ_fold_subgr"/>
</dbReference>
<keyword evidence="6 7" id="KW-0694">RNA-binding</keyword>
<evidence type="ECO:0000256" key="8">
    <source>
        <dbReference type="NCBIfam" id="TIGR00188"/>
    </source>
</evidence>
<comment type="subunit">
    <text evidence="7">Consists of a catalytic RNA component (M1 or rnpB) and a protein subunit.</text>
</comment>
<organism evidence="9">
    <name type="scientific">uncultured Anaerotruncus sp</name>
    <dbReference type="NCBI Taxonomy" id="905011"/>
    <lineage>
        <taxon>Bacteria</taxon>
        <taxon>Bacillati</taxon>
        <taxon>Bacillota</taxon>
        <taxon>Clostridia</taxon>
        <taxon>Eubacteriales</taxon>
        <taxon>Oscillospiraceae</taxon>
        <taxon>Anaerotruncus</taxon>
        <taxon>environmental samples</taxon>
    </lineage>
</organism>
<keyword evidence="4 7" id="KW-0255">Endonuclease</keyword>
<accession>A0A6N2UPY3</accession>
<dbReference type="PANTHER" id="PTHR33992">
    <property type="entry name" value="RIBONUCLEASE P PROTEIN COMPONENT"/>
    <property type="match status" value="1"/>
</dbReference>
<protein>
    <recommendedName>
        <fullName evidence="7 8">Ribonuclease P protein component</fullName>
        <shortName evidence="7">RNase P protein</shortName>
        <shortName evidence="7">RNaseP protein</shortName>
        <ecNumber evidence="7 8">3.1.26.5</ecNumber>
    </recommendedName>
    <alternativeName>
        <fullName evidence="7">Protein C5</fullName>
    </alternativeName>
</protein>
<dbReference type="InterPro" id="IPR000100">
    <property type="entry name" value="RNase_P"/>
</dbReference>
<evidence type="ECO:0000256" key="4">
    <source>
        <dbReference type="ARBA" id="ARBA00022759"/>
    </source>
</evidence>
<dbReference type="NCBIfam" id="TIGR00188">
    <property type="entry name" value="rnpA"/>
    <property type="match status" value="1"/>
</dbReference>
<dbReference type="GO" id="GO:0000049">
    <property type="term" value="F:tRNA binding"/>
    <property type="evidence" value="ECO:0007669"/>
    <property type="project" value="UniProtKB-UniRule"/>
</dbReference>
<sequence>MLHTVTLNQNRDFKKVYRAGKSAVHPLLVTYAVKNRKGRARVGITATKKIGKACKRNRARRIIREAYRQMEPTVVKGWDIVFVARGRTTQVKMQEVQRVMDKQLQKLGLLQKPEPSKPQQTAPAE</sequence>
<comment type="catalytic activity">
    <reaction evidence="7">
        <text>Endonucleolytic cleavage of RNA, removing 5'-extranucleotides from tRNA precursor.</text>
        <dbReference type="EC" id="3.1.26.5"/>
    </reaction>
</comment>
<dbReference type="GO" id="GO:0001682">
    <property type="term" value="P:tRNA 5'-leader removal"/>
    <property type="evidence" value="ECO:0007669"/>
    <property type="project" value="UniProtKB-UniRule"/>
</dbReference>
<dbReference type="EC" id="3.1.26.5" evidence="7 8"/>
<comment type="function">
    <text evidence="1 7">RNaseP catalyzes the removal of the 5'-leader sequence from pre-tRNA to produce the mature 5'-terminus. It can also cleave other RNA substrates such as 4.5S RNA. The protein component plays an auxiliary but essential role in vivo by binding to the 5'-leader sequence and broadening the substrate specificity of the ribozyme.</text>
</comment>
<comment type="similarity">
    <text evidence="7">Belongs to the RnpA family.</text>
</comment>
<keyword evidence="3 7" id="KW-0540">Nuclease</keyword>
<dbReference type="PANTHER" id="PTHR33992:SF1">
    <property type="entry name" value="RIBONUCLEASE P PROTEIN COMPONENT"/>
    <property type="match status" value="1"/>
</dbReference>
<name>A0A6N2UPY3_9FIRM</name>
<dbReference type="HAMAP" id="MF_00227">
    <property type="entry name" value="RNase_P"/>
    <property type="match status" value="1"/>
</dbReference>
<dbReference type="GO" id="GO:0042781">
    <property type="term" value="F:3'-tRNA processing endoribonuclease activity"/>
    <property type="evidence" value="ECO:0007669"/>
    <property type="project" value="TreeGrafter"/>
</dbReference>
<dbReference type="GO" id="GO:0030677">
    <property type="term" value="C:ribonuclease P complex"/>
    <property type="evidence" value="ECO:0007669"/>
    <property type="project" value="TreeGrafter"/>
</dbReference>
<evidence type="ECO:0000256" key="1">
    <source>
        <dbReference type="ARBA" id="ARBA00002663"/>
    </source>
</evidence>
<evidence type="ECO:0000256" key="2">
    <source>
        <dbReference type="ARBA" id="ARBA00022694"/>
    </source>
</evidence>
<proteinExistence type="inferred from homology"/>
<gene>
    <name evidence="7 9" type="primary">rnpA</name>
    <name evidence="9" type="ORF">AULFYP135_01999</name>
</gene>
<dbReference type="AlphaFoldDB" id="A0A6N2UPY3"/>
<keyword evidence="2 7" id="KW-0819">tRNA processing</keyword>